<dbReference type="Pfam" id="PF00196">
    <property type="entry name" value="GerE"/>
    <property type="match status" value="1"/>
</dbReference>
<dbReference type="InterPro" id="IPR000792">
    <property type="entry name" value="Tscrpt_reg_LuxR_C"/>
</dbReference>
<dbReference type="SUPFAM" id="SSF46894">
    <property type="entry name" value="C-terminal effector domain of the bipartite response regulators"/>
    <property type="match status" value="1"/>
</dbReference>
<reference evidence="3 4" key="1">
    <citation type="submission" date="2017-10" db="EMBL/GenBank/DDBJ databases">
        <title>Sedimentibacterium mangrovi gen. nov., sp. nov., a novel member of family Phyllobacteriacea isolated from mangrove sediment.</title>
        <authorList>
            <person name="Liao H."/>
            <person name="Tian Y."/>
        </authorList>
    </citation>
    <scope>NUCLEOTIDE SEQUENCE [LARGE SCALE GENOMIC DNA]</scope>
    <source>
        <strain evidence="3 4">X9-2-2</strain>
    </source>
</reference>
<evidence type="ECO:0000313" key="3">
    <source>
        <dbReference type="EMBL" id="PHP65137.1"/>
    </source>
</evidence>
<dbReference type="InterPro" id="IPR036388">
    <property type="entry name" value="WH-like_DNA-bd_sf"/>
</dbReference>
<organism evidence="3 4">
    <name type="scientific">Zhengella mangrovi</name>
    <dbReference type="NCBI Taxonomy" id="1982044"/>
    <lineage>
        <taxon>Bacteria</taxon>
        <taxon>Pseudomonadati</taxon>
        <taxon>Pseudomonadota</taxon>
        <taxon>Alphaproteobacteria</taxon>
        <taxon>Hyphomicrobiales</taxon>
        <taxon>Notoacmeibacteraceae</taxon>
        <taxon>Zhengella</taxon>
    </lineage>
</organism>
<dbReference type="GO" id="GO:0003677">
    <property type="term" value="F:DNA binding"/>
    <property type="evidence" value="ECO:0007669"/>
    <property type="project" value="InterPro"/>
</dbReference>
<keyword evidence="4" id="KW-1185">Reference proteome</keyword>
<name>A0A2G1QHW5_9HYPH</name>
<proteinExistence type="predicted"/>
<evidence type="ECO:0000313" key="4">
    <source>
        <dbReference type="Proteomes" id="UP000221168"/>
    </source>
</evidence>
<gene>
    <name evidence="3" type="ORF">CSC94_20680</name>
</gene>
<comment type="caution">
    <text evidence="3">The sequence shown here is derived from an EMBL/GenBank/DDBJ whole genome shotgun (WGS) entry which is preliminary data.</text>
</comment>
<accession>A0A2G1QHW5</accession>
<feature type="region of interest" description="Disordered" evidence="1">
    <location>
        <begin position="14"/>
        <end position="34"/>
    </location>
</feature>
<evidence type="ECO:0000259" key="2">
    <source>
        <dbReference type="PROSITE" id="PS50043"/>
    </source>
</evidence>
<dbReference type="GO" id="GO:0006355">
    <property type="term" value="P:regulation of DNA-templated transcription"/>
    <property type="evidence" value="ECO:0007669"/>
    <property type="project" value="InterPro"/>
</dbReference>
<feature type="compositionally biased region" description="Polar residues" evidence="1">
    <location>
        <begin position="14"/>
        <end position="24"/>
    </location>
</feature>
<sequence>MSNVIRLAQASEATQPAAISSTPRPASPAVGQGKPATRYKDLKEVARAHGFQSYAVLDISEWRNGSIKPSMSFHGLEDGLASKIASVEDLTNCSVFLMLAETNRPFPFTTGLDCRTNEAPEPSLLDNLLDGLLNMYGLKGGYCVPVCDPLSRRSVVMYFGVRPETDSRYPGLVIDTIETFDALWREKSGTKIRTMPRLTPPEFQCLVGIAEGKTLSQVGEELSYSEPTVAAFVRSLKSKLSAHSLSEVIYRASALGLI</sequence>
<evidence type="ECO:0000256" key="1">
    <source>
        <dbReference type="SAM" id="MobiDB-lite"/>
    </source>
</evidence>
<dbReference type="SMART" id="SM00421">
    <property type="entry name" value="HTH_LUXR"/>
    <property type="match status" value="1"/>
</dbReference>
<dbReference type="EMBL" id="PDVP01000018">
    <property type="protein sequence ID" value="PHP65137.1"/>
    <property type="molecule type" value="Genomic_DNA"/>
</dbReference>
<dbReference type="RefSeq" id="WP_099308283.1">
    <property type="nucleotide sequence ID" value="NZ_PDVP01000018.1"/>
</dbReference>
<dbReference type="PROSITE" id="PS50043">
    <property type="entry name" value="HTH_LUXR_2"/>
    <property type="match status" value="1"/>
</dbReference>
<dbReference type="AlphaFoldDB" id="A0A2G1QHW5"/>
<dbReference type="Proteomes" id="UP000221168">
    <property type="component" value="Unassembled WGS sequence"/>
</dbReference>
<protein>
    <recommendedName>
        <fullName evidence="2">HTH luxR-type domain-containing protein</fullName>
    </recommendedName>
</protein>
<dbReference type="InterPro" id="IPR016032">
    <property type="entry name" value="Sig_transdc_resp-reg_C-effctor"/>
</dbReference>
<dbReference type="Gene3D" id="1.10.10.10">
    <property type="entry name" value="Winged helix-like DNA-binding domain superfamily/Winged helix DNA-binding domain"/>
    <property type="match status" value="1"/>
</dbReference>
<feature type="domain" description="HTH luxR-type" evidence="2">
    <location>
        <begin position="191"/>
        <end position="256"/>
    </location>
</feature>
<dbReference type="OrthoDB" id="9780593at2"/>